<dbReference type="InterPro" id="IPR003740">
    <property type="entry name" value="YitT"/>
</dbReference>
<gene>
    <name evidence="7" type="ORF">SAMN05444339_101358</name>
</gene>
<evidence type="ECO:0000256" key="5">
    <source>
        <dbReference type="ARBA" id="ARBA00023136"/>
    </source>
</evidence>
<dbReference type="EMBL" id="FQUE01000001">
    <property type="protein sequence ID" value="SHE43482.1"/>
    <property type="molecule type" value="Genomic_DNA"/>
</dbReference>
<comment type="subcellular location">
    <subcellularLocation>
        <location evidence="1">Cell membrane</location>
        <topology evidence="1">Multi-pass membrane protein</topology>
    </subcellularLocation>
</comment>
<dbReference type="AlphaFoldDB" id="A0A1M4TG52"/>
<proteinExistence type="predicted"/>
<keyword evidence="4 6" id="KW-1133">Transmembrane helix</keyword>
<feature type="transmembrane region" description="Helical" evidence="6">
    <location>
        <begin position="20"/>
        <end position="43"/>
    </location>
</feature>
<evidence type="ECO:0000256" key="1">
    <source>
        <dbReference type="ARBA" id="ARBA00004651"/>
    </source>
</evidence>
<sequence>MLSYPTGMSPSTKHSLLEDIQGMALGVFLCALGLTVLTAVGLITGQTAGLAVIIAYLTGWSFGLVFFVINLPFYVLAWRRLGPVFTVKSLISVTLLSVLSTLIPRGMTFATLNPALAAITFGAVTGLGLLALFRHNGSLGGLGVVALLVQDTTGFKAGYVQLSVDAVIFGAAFFLFPATIVMWSLLGAVVLNLIITFNHRRDRYIAT</sequence>
<evidence type="ECO:0000313" key="7">
    <source>
        <dbReference type="EMBL" id="SHE43482.1"/>
    </source>
</evidence>
<protein>
    <submittedName>
        <fullName evidence="7">Uncharacterized membrane-anchored protein YitT, contains DUF161 and DUF2179 domains</fullName>
    </submittedName>
</protein>
<feature type="transmembrane region" description="Helical" evidence="6">
    <location>
        <begin position="166"/>
        <end position="195"/>
    </location>
</feature>
<feature type="transmembrane region" description="Helical" evidence="6">
    <location>
        <begin position="81"/>
        <end position="103"/>
    </location>
</feature>
<evidence type="ECO:0000256" key="6">
    <source>
        <dbReference type="SAM" id="Phobius"/>
    </source>
</evidence>
<dbReference type="GO" id="GO:0005886">
    <property type="term" value="C:plasma membrane"/>
    <property type="evidence" value="ECO:0007669"/>
    <property type="project" value="UniProtKB-SubCell"/>
</dbReference>
<feature type="transmembrane region" description="Helical" evidence="6">
    <location>
        <begin position="50"/>
        <end position="75"/>
    </location>
</feature>
<dbReference type="InterPro" id="IPR051461">
    <property type="entry name" value="UPF0750_membrane"/>
</dbReference>
<dbReference type="PANTHER" id="PTHR33545">
    <property type="entry name" value="UPF0750 MEMBRANE PROTEIN YITT-RELATED"/>
    <property type="match status" value="1"/>
</dbReference>
<keyword evidence="3 6" id="KW-0812">Transmembrane</keyword>
<dbReference type="Proteomes" id="UP000183987">
    <property type="component" value="Unassembled WGS sequence"/>
</dbReference>
<accession>A0A1M4TG52</accession>
<reference evidence="8" key="1">
    <citation type="submission" date="2016-11" db="EMBL/GenBank/DDBJ databases">
        <authorList>
            <person name="Varghese N."/>
            <person name="Submissions S."/>
        </authorList>
    </citation>
    <scope>NUCLEOTIDE SEQUENCE [LARGE SCALE GENOMIC DNA]</scope>
    <source>
        <strain evidence="8">DSM 29326</strain>
    </source>
</reference>
<keyword evidence="5 6" id="KW-0472">Membrane</keyword>
<keyword evidence="8" id="KW-1185">Reference proteome</keyword>
<dbReference type="PANTHER" id="PTHR33545:SF5">
    <property type="entry name" value="UPF0750 MEMBRANE PROTEIN YITT"/>
    <property type="match status" value="1"/>
</dbReference>
<evidence type="ECO:0000256" key="3">
    <source>
        <dbReference type="ARBA" id="ARBA00022692"/>
    </source>
</evidence>
<feature type="transmembrane region" description="Helical" evidence="6">
    <location>
        <begin position="115"/>
        <end position="133"/>
    </location>
</feature>
<name>A0A1M4TG52_LOKAT</name>
<evidence type="ECO:0000256" key="4">
    <source>
        <dbReference type="ARBA" id="ARBA00022989"/>
    </source>
</evidence>
<evidence type="ECO:0000313" key="8">
    <source>
        <dbReference type="Proteomes" id="UP000183987"/>
    </source>
</evidence>
<evidence type="ECO:0000256" key="2">
    <source>
        <dbReference type="ARBA" id="ARBA00022475"/>
    </source>
</evidence>
<organism evidence="7 8">
    <name type="scientific">Loktanella atrilutea</name>
    <dbReference type="NCBI Taxonomy" id="366533"/>
    <lineage>
        <taxon>Bacteria</taxon>
        <taxon>Pseudomonadati</taxon>
        <taxon>Pseudomonadota</taxon>
        <taxon>Alphaproteobacteria</taxon>
        <taxon>Rhodobacterales</taxon>
        <taxon>Roseobacteraceae</taxon>
        <taxon>Loktanella</taxon>
    </lineage>
</organism>
<keyword evidence="2" id="KW-1003">Cell membrane</keyword>
<dbReference type="Pfam" id="PF02588">
    <property type="entry name" value="YitT_membrane"/>
    <property type="match status" value="1"/>
</dbReference>
<dbReference type="STRING" id="366533.SAMN05444339_101358"/>